<reference evidence="1" key="1">
    <citation type="submission" date="2021-11" db="EMBL/GenBank/DDBJ databases">
        <title>Genome sequence of Xylella taiwanensis PLS432.</title>
        <authorList>
            <person name="Weng L.-W."/>
            <person name="Su C.-C."/>
            <person name="Tsai C.-W."/>
            <person name="Kuo C.-H."/>
        </authorList>
    </citation>
    <scope>NUCLEOTIDE SEQUENCE</scope>
    <source>
        <strain evidence="1">PLS432</strain>
    </source>
</reference>
<proteinExistence type="predicted"/>
<comment type="caution">
    <text evidence="1">The sequence shown here is derived from an EMBL/GenBank/DDBJ whole genome shotgun (WGS) entry which is preliminary data.</text>
</comment>
<dbReference type="RefSeq" id="WP_230428292.1">
    <property type="nucleotide sequence ID" value="NZ_CP053627.1"/>
</dbReference>
<protein>
    <submittedName>
        <fullName evidence="1">Type II toxin-antitoxin system MqsR family toxin</fullName>
    </submittedName>
</protein>
<dbReference type="GeneID" id="68901321"/>
<dbReference type="Pfam" id="PF15723">
    <property type="entry name" value="MqsR_toxin"/>
    <property type="match status" value="1"/>
</dbReference>
<gene>
    <name evidence="1" type="ORF">LPH55_02170</name>
</gene>
<dbReference type="InterPro" id="IPR031451">
    <property type="entry name" value="MqsR_toxin"/>
</dbReference>
<organism evidence="1 2">
    <name type="scientific">Xylella taiwanensis</name>
    <dbReference type="NCBI Taxonomy" id="1444770"/>
    <lineage>
        <taxon>Bacteria</taxon>
        <taxon>Pseudomonadati</taxon>
        <taxon>Pseudomonadota</taxon>
        <taxon>Gammaproteobacteria</taxon>
        <taxon>Lysobacterales</taxon>
        <taxon>Lysobacteraceae</taxon>
        <taxon>Xylella</taxon>
    </lineage>
</organism>
<dbReference type="EMBL" id="JAJPPU010000001">
    <property type="protein sequence ID" value="MCD8472305.1"/>
    <property type="molecule type" value="Genomic_DNA"/>
</dbReference>
<accession>A0ABS8TTU1</accession>
<keyword evidence="2" id="KW-1185">Reference proteome</keyword>
<dbReference type="Gene3D" id="3.30.2310.40">
    <property type="match status" value="1"/>
</dbReference>
<name>A0ABS8TTU1_9GAMM</name>
<evidence type="ECO:0000313" key="1">
    <source>
        <dbReference type="EMBL" id="MCD8472305.1"/>
    </source>
</evidence>
<sequence>MQADSSQRITGSGEVNATTSAFNGATELGIDNMTRIRTVILALSTANIYKCIPRHADHHVAQDVYRKRQPPRIRCT</sequence>
<dbReference type="InterPro" id="IPR038493">
    <property type="entry name" value="MqsR_sf"/>
</dbReference>
<dbReference type="Proteomes" id="UP001430701">
    <property type="component" value="Unassembled WGS sequence"/>
</dbReference>
<evidence type="ECO:0000313" key="2">
    <source>
        <dbReference type="Proteomes" id="UP001430701"/>
    </source>
</evidence>